<dbReference type="EMBL" id="AJAT01000015">
    <property type="protein sequence ID" value="EOL43835.1"/>
    <property type="molecule type" value="Genomic_DNA"/>
</dbReference>
<dbReference type="PANTHER" id="PTHR11472:SF34">
    <property type="entry name" value="REGULATOR OF TELOMERE ELONGATION HELICASE 1"/>
    <property type="match status" value="1"/>
</dbReference>
<evidence type="ECO:0000256" key="15">
    <source>
        <dbReference type="ARBA" id="ARBA00038058"/>
    </source>
</evidence>
<keyword evidence="16" id="KW-0175">Coiled coil</keyword>
<sequence>MKQTKISVRQLVEFILKKGSIDTGKNSTHTALEGARIHRKLQKEVGDTYQKEVFLKTEVIFDDIVLKIEGRADGIFKKENHWYIDEIKTSEPKFEELDEDQVDLFFFQAMVYGYIYVSQNELEEITIQLTYYQTIEEVITRTTRHFTAKDLENFFNQLVTEYREWVIFQENWRTVRNASLMALKFPYEEYRRGQRELAVAAYKTIRTKQKLFVEAPTGTGKTISTLFPTLKAIGEQEGERVFYLTAKTITRQVAEDAMVALSGVGAEAKSVTLTAKDKICFLTERNCTPEHCIYANGYYNRLNEGLWDLLNHENQMTREVIEEYAKKHTLCPFELSLDVSLWCDVIIGDYNYLFDPTVYLRRFFEEDTNEENIFLIDEAHNLVNRSREMYSAVITKNKCMELIRELGTEYQTLQRALKKVSKEFLAIEKISEEDNWVYHHQKQPAESLTNQLYKLSEKMKEWLAEFPEASMQPAVLAYYFDVLSFLKMSEYYDDHYETTIERKLGDLIVRQCCIDPSDFLESSLDKGKASLLFSASFSPLSYYQEVLGGKDSLAYRLPSPFPIENQQIILANYIETTYQKRQDSESAVIQAIGDLVQAKKGNYLIFFPSYQYLDDIAEGFKQVYPEIQMVIQDTKMNEEERELFLSKFEKDPKKTLVGFCVLGGIFSEGIDLKGTRLIGTAIVGVGLPQMNHEQELIKNYYDESDKNGFAFAYQLPGMNKVLQAAGRVIRDATDQGIVLLLDRRFKTSRYQVLFPPHWRQYETAFTPAQLKEKIESFWKRVDNQI</sequence>
<dbReference type="Gene3D" id="3.40.50.300">
    <property type="entry name" value="P-loop containing nucleotide triphosphate hydrolases"/>
    <property type="match status" value="2"/>
</dbReference>
<evidence type="ECO:0000256" key="4">
    <source>
        <dbReference type="ARBA" id="ARBA00022741"/>
    </source>
</evidence>
<dbReference type="Gene3D" id="1.10.30.20">
    <property type="entry name" value="Bacterial XPD DNA helicase, FeS cluster domain"/>
    <property type="match status" value="1"/>
</dbReference>
<dbReference type="Pfam" id="PF13307">
    <property type="entry name" value="Helicase_C_2"/>
    <property type="match status" value="1"/>
</dbReference>
<evidence type="ECO:0000256" key="10">
    <source>
        <dbReference type="ARBA" id="ARBA00023004"/>
    </source>
</evidence>
<evidence type="ECO:0000256" key="8">
    <source>
        <dbReference type="ARBA" id="ARBA00022839"/>
    </source>
</evidence>
<keyword evidence="12" id="KW-0238">DNA-binding</keyword>
<dbReference type="GO" id="GO:0051539">
    <property type="term" value="F:4 iron, 4 sulfur cluster binding"/>
    <property type="evidence" value="ECO:0007669"/>
    <property type="project" value="UniProtKB-KW"/>
</dbReference>
<dbReference type="Gene3D" id="3.90.320.10">
    <property type="match status" value="1"/>
</dbReference>
<keyword evidence="19" id="KW-1185">Reference proteome</keyword>
<name>R3WPS7_9ENTE</name>
<dbReference type="PATRIC" id="fig|1158610.3.peg.1810"/>
<evidence type="ECO:0000256" key="7">
    <source>
        <dbReference type="ARBA" id="ARBA00022806"/>
    </source>
</evidence>
<dbReference type="GO" id="GO:0016887">
    <property type="term" value="F:ATP hydrolysis activity"/>
    <property type="evidence" value="ECO:0007669"/>
    <property type="project" value="RHEA"/>
</dbReference>
<dbReference type="GO" id="GO:0006281">
    <property type="term" value="P:DNA repair"/>
    <property type="evidence" value="ECO:0007669"/>
    <property type="project" value="UniProtKB-KW"/>
</dbReference>
<dbReference type="InterPro" id="IPR010614">
    <property type="entry name" value="RAD3-like_helicase_DEAD"/>
</dbReference>
<evidence type="ECO:0000313" key="19">
    <source>
        <dbReference type="Proteomes" id="UP000013785"/>
    </source>
</evidence>
<keyword evidence="4" id="KW-0547">Nucleotide-binding</keyword>
<dbReference type="SUPFAM" id="SSF52540">
    <property type="entry name" value="P-loop containing nucleoside triphosphate hydrolases"/>
    <property type="match status" value="1"/>
</dbReference>
<evidence type="ECO:0000313" key="18">
    <source>
        <dbReference type="EMBL" id="EOL43835.1"/>
    </source>
</evidence>
<keyword evidence="2" id="KW-0540">Nuclease</keyword>
<dbReference type="Pfam" id="PF06733">
    <property type="entry name" value="DEAD_2"/>
    <property type="match status" value="1"/>
</dbReference>
<evidence type="ECO:0000256" key="5">
    <source>
        <dbReference type="ARBA" id="ARBA00022763"/>
    </source>
</evidence>
<dbReference type="GO" id="GO:0046872">
    <property type="term" value="F:metal ion binding"/>
    <property type="evidence" value="ECO:0007669"/>
    <property type="project" value="UniProtKB-KW"/>
</dbReference>
<dbReference type="InterPro" id="IPR042493">
    <property type="entry name" value="XPD_DNA_FeS"/>
</dbReference>
<dbReference type="GO" id="GO:0003677">
    <property type="term" value="F:DNA binding"/>
    <property type="evidence" value="ECO:0007669"/>
    <property type="project" value="UniProtKB-KW"/>
</dbReference>
<dbReference type="GO" id="GO:0005524">
    <property type="term" value="F:ATP binding"/>
    <property type="evidence" value="ECO:0007669"/>
    <property type="project" value="UniProtKB-KW"/>
</dbReference>
<keyword evidence="1" id="KW-0004">4Fe-4S</keyword>
<evidence type="ECO:0000256" key="16">
    <source>
        <dbReference type="SAM" id="Coils"/>
    </source>
</evidence>
<evidence type="ECO:0000256" key="6">
    <source>
        <dbReference type="ARBA" id="ARBA00022801"/>
    </source>
</evidence>
<dbReference type="InterPro" id="IPR027417">
    <property type="entry name" value="P-loop_NTPase"/>
</dbReference>
<dbReference type="PROSITE" id="PS51193">
    <property type="entry name" value="HELICASE_ATP_BIND_2"/>
    <property type="match status" value="1"/>
</dbReference>
<keyword evidence="7 18" id="KW-0347">Helicase</keyword>
<dbReference type="InterPro" id="IPR006554">
    <property type="entry name" value="Helicase-like_DEXD_c2"/>
</dbReference>
<keyword evidence="11" id="KW-0411">Iron-sulfur</keyword>
<dbReference type="InterPro" id="IPR014013">
    <property type="entry name" value="Helic_SF1/SF2_ATP-bd_DinG/Rad3"/>
</dbReference>
<evidence type="ECO:0000256" key="11">
    <source>
        <dbReference type="ARBA" id="ARBA00023014"/>
    </source>
</evidence>
<dbReference type="eggNOG" id="COG1199">
    <property type="taxonomic scope" value="Bacteria"/>
</dbReference>
<proteinExistence type="inferred from homology"/>
<comment type="caution">
    <text evidence="18">The sequence shown here is derived from an EMBL/GenBank/DDBJ whole genome shotgun (WGS) entry which is preliminary data.</text>
</comment>
<organism evidence="18 19">
    <name type="scientific">Enterococcus phoeniculicola ATCC BAA-412</name>
    <dbReference type="NCBI Taxonomy" id="1158610"/>
    <lineage>
        <taxon>Bacteria</taxon>
        <taxon>Bacillati</taxon>
        <taxon>Bacillota</taxon>
        <taxon>Bacilli</taxon>
        <taxon>Lactobacillales</taxon>
        <taxon>Enterococcaceae</taxon>
        <taxon>Enterococcus</taxon>
    </lineage>
</organism>
<evidence type="ECO:0000256" key="12">
    <source>
        <dbReference type="ARBA" id="ARBA00023125"/>
    </source>
</evidence>
<keyword evidence="10" id="KW-0408">Iron</keyword>
<dbReference type="InterPro" id="IPR045028">
    <property type="entry name" value="DinG/Rad3-like"/>
</dbReference>
<keyword evidence="9" id="KW-0067">ATP-binding</keyword>
<dbReference type="Gene3D" id="1.10.275.40">
    <property type="match status" value="1"/>
</dbReference>
<evidence type="ECO:0000256" key="13">
    <source>
        <dbReference type="ARBA" id="ARBA00023204"/>
    </source>
</evidence>
<evidence type="ECO:0000256" key="14">
    <source>
        <dbReference type="ARBA" id="ARBA00023235"/>
    </source>
</evidence>
<dbReference type="STRING" id="154621.RV11_GL002062"/>
<dbReference type="Pfam" id="PF12705">
    <property type="entry name" value="PDDEXK_1"/>
    <property type="match status" value="1"/>
</dbReference>
<keyword evidence="5" id="KW-0227">DNA damage</keyword>
<dbReference type="GO" id="GO:0043139">
    <property type="term" value="F:5'-3' DNA helicase activity"/>
    <property type="evidence" value="ECO:0007669"/>
    <property type="project" value="UniProtKB-EC"/>
</dbReference>
<comment type="similarity">
    <text evidence="15">Belongs to the helicase family. DinG subfamily.</text>
</comment>
<dbReference type="SMART" id="SM00491">
    <property type="entry name" value="HELICc2"/>
    <property type="match status" value="1"/>
</dbReference>
<feature type="domain" description="Helicase ATP-binding" evidence="17">
    <location>
        <begin position="180"/>
        <end position="433"/>
    </location>
</feature>
<dbReference type="PANTHER" id="PTHR11472">
    <property type="entry name" value="DNA REPAIR DEAD HELICASE RAD3/XP-D SUBFAMILY MEMBER"/>
    <property type="match status" value="1"/>
</dbReference>
<dbReference type="SMART" id="SM00488">
    <property type="entry name" value="DEXDc2"/>
    <property type="match status" value="1"/>
</dbReference>
<dbReference type="GO" id="GO:0004527">
    <property type="term" value="F:exonuclease activity"/>
    <property type="evidence" value="ECO:0007669"/>
    <property type="project" value="UniProtKB-KW"/>
</dbReference>
<keyword evidence="8" id="KW-0269">Exonuclease</keyword>
<protein>
    <submittedName>
        <fullName evidence="18">Helicase</fullName>
    </submittedName>
</protein>
<evidence type="ECO:0000256" key="9">
    <source>
        <dbReference type="ARBA" id="ARBA00022840"/>
    </source>
</evidence>
<evidence type="ECO:0000256" key="2">
    <source>
        <dbReference type="ARBA" id="ARBA00022722"/>
    </source>
</evidence>
<dbReference type="InterPro" id="IPR011545">
    <property type="entry name" value="DEAD/DEAH_box_helicase_dom"/>
</dbReference>
<accession>R3WPS7</accession>
<keyword evidence="13" id="KW-0234">DNA repair</keyword>
<keyword evidence="14" id="KW-0413">Isomerase</keyword>
<gene>
    <name evidence="18" type="ORF">UC3_01816</name>
</gene>
<keyword evidence="3" id="KW-0479">Metal-binding</keyword>
<evidence type="ECO:0000256" key="3">
    <source>
        <dbReference type="ARBA" id="ARBA00022723"/>
    </source>
</evidence>
<dbReference type="AlphaFoldDB" id="R3WPS7"/>
<dbReference type="InterPro" id="IPR006555">
    <property type="entry name" value="ATP-dep_Helicase_C"/>
</dbReference>
<dbReference type="InterPro" id="IPR011604">
    <property type="entry name" value="PDDEXK-like_dom_sf"/>
</dbReference>
<dbReference type="HOGENOM" id="CLU_006515_7_0_9"/>
<dbReference type="Proteomes" id="UP000013785">
    <property type="component" value="Unassembled WGS sequence"/>
</dbReference>
<dbReference type="InterPro" id="IPR038726">
    <property type="entry name" value="PDDEXK_AddAB-type"/>
</dbReference>
<feature type="coiled-coil region" evidence="16">
    <location>
        <begin position="403"/>
        <end position="465"/>
    </location>
</feature>
<evidence type="ECO:0000259" key="17">
    <source>
        <dbReference type="PROSITE" id="PS51193"/>
    </source>
</evidence>
<dbReference type="Pfam" id="PF00270">
    <property type="entry name" value="DEAD"/>
    <property type="match status" value="1"/>
</dbReference>
<keyword evidence="6" id="KW-0378">Hydrolase</keyword>
<reference evidence="18 19" key="1">
    <citation type="submission" date="2013-02" db="EMBL/GenBank/DDBJ databases">
        <title>The Genome Sequence of Enterococcus phoeniculicola BAA-412.</title>
        <authorList>
            <consortium name="The Broad Institute Genome Sequencing Platform"/>
            <consortium name="The Broad Institute Genome Sequencing Center for Infectious Disease"/>
            <person name="Earl A.M."/>
            <person name="Gilmore M.S."/>
            <person name="Lebreton F."/>
            <person name="Walker B."/>
            <person name="Young S.K."/>
            <person name="Zeng Q."/>
            <person name="Gargeya S."/>
            <person name="Fitzgerald M."/>
            <person name="Haas B."/>
            <person name="Abouelleil A."/>
            <person name="Alvarado L."/>
            <person name="Arachchi H.M."/>
            <person name="Berlin A.M."/>
            <person name="Chapman S.B."/>
            <person name="Dewar J."/>
            <person name="Goldberg J."/>
            <person name="Griggs A."/>
            <person name="Gujja S."/>
            <person name="Hansen M."/>
            <person name="Howarth C."/>
            <person name="Imamovic A."/>
            <person name="Larimer J."/>
            <person name="McCowan C."/>
            <person name="Murphy C."/>
            <person name="Neiman D."/>
            <person name="Pearson M."/>
            <person name="Priest M."/>
            <person name="Roberts A."/>
            <person name="Saif S."/>
            <person name="Shea T."/>
            <person name="Sisk P."/>
            <person name="Sykes S."/>
            <person name="Wortman J."/>
            <person name="Nusbaum C."/>
            <person name="Birren B."/>
        </authorList>
    </citation>
    <scope>NUCLEOTIDE SEQUENCE [LARGE SCALE GENOMIC DNA]</scope>
    <source>
        <strain evidence="18 19">ATCC BAA-412</strain>
    </source>
</reference>
<evidence type="ECO:0000256" key="1">
    <source>
        <dbReference type="ARBA" id="ARBA00022485"/>
    </source>
</evidence>